<sequence length="81" mass="9134">MPARIHHAGCRCAHTSQQARQNQRAPRRQRASRALHASRRSRTTHPVASDSRPFAPALQPTCCQKRPDATGASVLRPRPYW</sequence>
<evidence type="ECO:0000313" key="2">
    <source>
        <dbReference type="EMBL" id="RNL01285.1"/>
    </source>
</evidence>
<reference evidence="2 3" key="1">
    <citation type="submission" date="2018-03" db="EMBL/GenBank/DDBJ databases">
        <authorList>
            <person name="Wu G."/>
        </authorList>
    </citation>
    <scope>NUCLEOTIDE SEQUENCE [LARGE SCALE GENOMIC DNA]</scope>
    <source>
        <strain evidence="2 3">SAM-118</strain>
    </source>
</reference>
<protein>
    <submittedName>
        <fullName evidence="2">Uncharacterized protein</fullName>
    </submittedName>
</protein>
<gene>
    <name evidence="2" type="ORF">C9386_13270</name>
</gene>
<feature type="compositionally biased region" description="Basic residues" evidence="1">
    <location>
        <begin position="25"/>
        <end position="43"/>
    </location>
</feature>
<name>A0AAE8JWM3_XANVA</name>
<organism evidence="2 3">
    <name type="scientific">Xanthomonas vasicola pv. vasculorum</name>
    <dbReference type="NCBI Taxonomy" id="325776"/>
    <lineage>
        <taxon>Bacteria</taxon>
        <taxon>Pseudomonadati</taxon>
        <taxon>Pseudomonadota</taxon>
        <taxon>Gammaproteobacteria</taxon>
        <taxon>Lysobacterales</taxon>
        <taxon>Lysobacteraceae</taxon>
        <taxon>Xanthomonas</taxon>
    </lineage>
</organism>
<dbReference type="KEGG" id="xva:C7V42_07525"/>
<dbReference type="AlphaFoldDB" id="A0AAE8JWM3"/>
<dbReference type="EMBL" id="PYTT01000110">
    <property type="protein sequence ID" value="RNL01285.1"/>
    <property type="molecule type" value="Genomic_DNA"/>
</dbReference>
<dbReference type="Proteomes" id="UP000284283">
    <property type="component" value="Unassembled WGS sequence"/>
</dbReference>
<evidence type="ECO:0000256" key="1">
    <source>
        <dbReference type="SAM" id="MobiDB-lite"/>
    </source>
</evidence>
<feature type="region of interest" description="Disordered" evidence="1">
    <location>
        <begin position="1"/>
        <end position="81"/>
    </location>
</feature>
<accession>A0AAE8JWM3</accession>
<evidence type="ECO:0000313" key="3">
    <source>
        <dbReference type="Proteomes" id="UP000284283"/>
    </source>
</evidence>
<comment type="caution">
    <text evidence="2">The sequence shown here is derived from an EMBL/GenBank/DDBJ whole genome shotgun (WGS) entry which is preliminary data.</text>
</comment>
<proteinExistence type="predicted"/>